<evidence type="ECO:0000256" key="1">
    <source>
        <dbReference type="SAM" id="MobiDB-lite"/>
    </source>
</evidence>
<feature type="region of interest" description="Disordered" evidence="1">
    <location>
        <begin position="249"/>
        <end position="268"/>
    </location>
</feature>
<gene>
    <name evidence="2" type="ORF">F511_10166</name>
</gene>
<keyword evidence="3" id="KW-1185">Reference proteome</keyword>
<reference evidence="2 3" key="1">
    <citation type="journal article" date="2015" name="Proc. Natl. Acad. Sci. U.S.A.">
        <title>The resurrection genome of Boea hygrometrica: A blueprint for survival of dehydration.</title>
        <authorList>
            <person name="Xiao L."/>
            <person name="Yang G."/>
            <person name="Zhang L."/>
            <person name="Yang X."/>
            <person name="Zhao S."/>
            <person name="Ji Z."/>
            <person name="Zhou Q."/>
            <person name="Hu M."/>
            <person name="Wang Y."/>
            <person name="Chen M."/>
            <person name="Xu Y."/>
            <person name="Jin H."/>
            <person name="Xiao X."/>
            <person name="Hu G."/>
            <person name="Bao F."/>
            <person name="Hu Y."/>
            <person name="Wan P."/>
            <person name="Li L."/>
            <person name="Deng X."/>
            <person name="Kuang T."/>
            <person name="Xiang C."/>
            <person name="Zhu J.K."/>
            <person name="Oliver M.J."/>
            <person name="He Y."/>
        </authorList>
    </citation>
    <scope>NUCLEOTIDE SEQUENCE [LARGE SCALE GENOMIC DNA]</scope>
    <source>
        <strain evidence="3">cv. XS01</strain>
    </source>
</reference>
<dbReference type="Proteomes" id="UP000250235">
    <property type="component" value="Unassembled WGS sequence"/>
</dbReference>
<dbReference type="AlphaFoldDB" id="A0A2Z7B1J9"/>
<dbReference type="EMBL" id="KV010170">
    <property type="protein sequence ID" value="KZV28152.1"/>
    <property type="molecule type" value="Genomic_DNA"/>
</dbReference>
<name>A0A2Z7B1J9_9LAMI</name>
<evidence type="ECO:0000313" key="3">
    <source>
        <dbReference type="Proteomes" id="UP000250235"/>
    </source>
</evidence>
<protein>
    <submittedName>
        <fullName evidence="2">Uncharacterized protein</fullName>
    </submittedName>
</protein>
<organism evidence="2 3">
    <name type="scientific">Dorcoceras hygrometricum</name>
    <dbReference type="NCBI Taxonomy" id="472368"/>
    <lineage>
        <taxon>Eukaryota</taxon>
        <taxon>Viridiplantae</taxon>
        <taxon>Streptophyta</taxon>
        <taxon>Embryophyta</taxon>
        <taxon>Tracheophyta</taxon>
        <taxon>Spermatophyta</taxon>
        <taxon>Magnoliopsida</taxon>
        <taxon>eudicotyledons</taxon>
        <taxon>Gunneridae</taxon>
        <taxon>Pentapetalae</taxon>
        <taxon>asterids</taxon>
        <taxon>lamiids</taxon>
        <taxon>Lamiales</taxon>
        <taxon>Gesneriaceae</taxon>
        <taxon>Didymocarpoideae</taxon>
        <taxon>Trichosporeae</taxon>
        <taxon>Loxocarpinae</taxon>
        <taxon>Dorcoceras</taxon>
    </lineage>
</organism>
<proteinExistence type="predicted"/>
<evidence type="ECO:0000313" key="2">
    <source>
        <dbReference type="EMBL" id="KZV28152.1"/>
    </source>
</evidence>
<sequence length="429" mass="47078">MLIAPQQQNVHQQIVQQLFAQLLSFLRQLLSSTAIRLTLRSKAVHSAVGFLRSIVHQLFAYSSLRTTADMFSLCCTNNFCNSSNSFYSTFDQLLLLESTSDSIFCLHLQTSTVRDATNSKYSWTSSIQFGLKVNWSKILFGVLKEMVDRTQKKAKGYAAQICALLKSNPVITFGEAVPFPTSKVLSIKTVHTYIAMNHTIDARGQSDEPGMAPVAIVKRKSKSKKTSETTGETPVEVITEVVSNKRPSVESDELVVPKKRRTTKSKASSSKASLDIVNVAQDVVPLQIVEPTPAATAEKSLLPKRKSKKRRLLNVHQQIVQQLFAQLLSFLRRLLSSTVVRLTLRSTAVHSAVASVIVPTASIPHLISCSSWHRRLIPSSACIFRLILYATQLTASSAGLPSGSATPADPFVVSTAGLDFCLQQLIACD</sequence>
<accession>A0A2Z7B1J9</accession>